<reference evidence="1" key="1">
    <citation type="submission" date="2015-12" db="EMBL/GenBank/DDBJ databases">
        <title>Update maize B73 reference genome by single molecule sequencing technologies.</title>
        <authorList>
            <consortium name="Maize Genome Sequencing Project"/>
            <person name="Ware D."/>
        </authorList>
    </citation>
    <scope>NUCLEOTIDE SEQUENCE</scope>
    <source>
        <tissue evidence="1">Seedling</tissue>
    </source>
</reference>
<proteinExistence type="predicted"/>
<gene>
    <name evidence="1" type="ORF">ZEAMMB73_Zm00001d008993</name>
</gene>
<dbReference type="EMBL" id="CM000784">
    <property type="protein sequence ID" value="AQK91160.1"/>
    <property type="molecule type" value="Genomic_DNA"/>
</dbReference>
<protein>
    <submittedName>
        <fullName evidence="1">DUF4378 domain protein</fullName>
    </submittedName>
</protein>
<accession>A0A1D6FH35</accession>
<organism evidence="1">
    <name type="scientific">Zea mays</name>
    <name type="common">Maize</name>
    <dbReference type="NCBI Taxonomy" id="4577"/>
    <lineage>
        <taxon>Eukaryota</taxon>
        <taxon>Viridiplantae</taxon>
        <taxon>Streptophyta</taxon>
        <taxon>Embryophyta</taxon>
        <taxon>Tracheophyta</taxon>
        <taxon>Spermatophyta</taxon>
        <taxon>Magnoliopsida</taxon>
        <taxon>Liliopsida</taxon>
        <taxon>Poales</taxon>
        <taxon>Poaceae</taxon>
        <taxon>PACMAD clade</taxon>
        <taxon>Panicoideae</taxon>
        <taxon>Andropogonodae</taxon>
        <taxon>Andropogoneae</taxon>
        <taxon>Tripsacinae</taxon>
        <taxon>Zea</taxon>
    </lineage>
</organism>
<dbReference type="AlphaFoldDB" id="A0A1D6FH35"/>
<sequence length="23" mass="2433">MADLVLANLEAHASDEPLLTPVI</sequence>
<name>A0A1D6FH35_MAIZE</name>
<evidence type="ECO:0000313" key="1">
    <source>
        <dbReference type="EMBL" id="AQK91160.1"/>
    </source>
</evidence>